<keyword evidence="3" id="KW-0720">Serine protease</keyword>
<dbReference type="Proteomes" id="UP001310022">
    <property type="component" value="Unassembled WGS sequence"/>
</dbReference>
<dbReference type="InterPro" id="IPR034058">
    <property type="entry name" value="TagA/B/C/D_pept_dom"/>
</dbReference>
<dbReference type="PROSITE" id="PS51892">
    <property type="entry name" value="SUBTILASE"/>
    <property type="match status" value="1"/>
</dbReference>
<dbReference type="PANTHER" id="PTHR43399:SF5">
    <property type="entry name" value="PEPTIDASE S8 FAMILY WITH PROTEASE-ASSOCIATED DOMAIN"/>
    <property type="match status" value="1"/>
</dbReference>
<feature type="chain" id="PRO_5042816551" description="Peptidase S8/S53 domain-containing protein" evidence="5">
    <location>
        <begin position="19"/>
        <end position="1134"/>
    </location>
</feature>
<dbReference type="GO" id="GO:0004252">
    <property type="term" value="F:serine-type endopeptidase activity"/>
    <property type="evidence" value="ECO:0007669"/>
    <property type="project" value="InterPro"/>
</dbReference>
<feature type="signal peptide" evidence="5">
    <location>
        <begin position="1"/>
        <end position="18"/>
    </location>
</feature>
<dbReference type="InterPro" id="IPR051048">
    <property type="entry name" value="Peptidase_S8/S53_subtilisin"/>
</dbReference>
<comment type="caution">
    <text evidence="4">Lacks conserved residue(s) required for the propagation of feature annotation.</text>
</comment>
<dbReference type="CDD" id="cd04842">
    <property type="entry name" value="Peptidases_S8_Kp43_protease"/>
    <property type="match status" value="1"/>
</dbReference>
<dbReference type="InterPro" id="IPR008979">
    <property type="entry name" value="Galactose-bd-like_sf"/>
</dbReference>
<sequence>MKILIRLLFICLPSFLMAQSTDNLRKVGGDLKVAYELNMEKARALARMQNAPLSFKLKDGRTAFLDGHRGEQLIYITNYNKQAAITTGTVKLGDGGDFRLDLEGEGMRIGLVEIGDPNFNHVELVGHIERFGNSSSSNTPGSQDHATHVGGTMVGAGVNADAKGMAPKAQLVSMSAAGDLNKMATQAEEGLLISNHSYGTIRGWDGDRWFGDASVTTKEDYLFGFYDSKAQDIDRLAYNAPHYLIVWAAGNDRGDAPSNSTVRPEVEKRVDGPYDCLPPETTAKNSLTIGAVREVLNYSGPQDVDMSDFSSWGPTDDGRIKPELVGNGVGVLSAAAYNSSFELDNEVYKTLQGTSMAAPNVAGSLLILQELYGLYHQGEYMRAATLKGLAIHTAREAGSSVGPDYSFGFGLFAADRAAYLIQNEHQANYQILEDSLIQSQTKRYEVVSDGQHPLMVTLSWTDPEGSSPAKSLNPRDPVLVNNLDVVVKDQAGTSYYAWSLDPEFPSRAATNAAKNDVDNNEKVEIALPAAGTYTVEVSHRGALRDGGQSFSLITSAGPLEEEKDILYWVGGSGDWTDGTHWAEQSGGDAVNRIPDEGTDVLIDSNSGNPTVALIGAPVANSLTISAGNLNLSNRTLALNGALILKGIGQISNSGVIDLRASGGDLINVNVQKEIVNGGINLTGAESAVWNIRGELNAQSLNLNGGTYYIENLRLQDIEVSNTNAPTLMYSEGDWTVANRIDFSSGGNADLNQVRLALTNENSSTISLSTGDALLGAIAANVPVNLSGGEGKIQSIVTASPLNVLSDATIDSLFLRTGAALEVQADQRLSISEHMEGMGQEGALMNFSGGEASVLYSNARRFCMDYLNIDGLSVDGAAVFASGDHSLITNATGWVEKDCDDIIFAQMDVDFACAEGVASLTSLSSGRISETTWTITKEDYSEVIQGEDVDFVFPESGEYEVNLSISNENNERDSFSEIVWVAENTINARPLVQESGFYITQTVGTDYEWIVDGEVIPDYNQGYFQPEGEVGNIELFVADGTCRVVLSYENVLSVDSLDQVRLVPNPVTDQASLFLPNVMGQVELVILNHQGVALDRQYFSDKQELNLLTDQLPTGVYLLEIITEGNRKVLRFVKK</sequence>
<evidence type="ECO:0000256" key="2">
    <source>
        <dbReference type="ARBA" id="ARBA00022801"/>
    </source>
</evidence>
<dbReference type="PANTHER" id="PTHR43399">
    <property type="entry name" value="SUBTILISIN-RELATED"/>
    <property type="match status" value="1"/>
</dbReference>
<evidence type="ECO:0000313" key="8">
    <source>
        <dbReference type="Proteomes" id="UP001310022"/>
    </source>
</evidence>
<dbReference type="SUPFAM" id="SSF49785">
    <property type="entry name" value="Galactose-binding domain-like"/>
    <property type="match status" value="1"/>
</dbReference>
<gene>
    <name evidence="7" type="ORF">PEDI_05380</name>
</gene>
<protein>
    <recommendedName>
        <fullName evidence="6">Peptidase S8/S53 domain-containing protein</fullName>
    </recommendedName>
</protein>
<evidence type="ECO:0000256" key="3">
    <source>
        <dbReference type="ARBA" id="ARBA00022825"/>
    </source>
</evidence>
<keyword evidence="8" id="KW-1185">Reference proteome</keyword>
<accession>A0AAN4VVU4</accession>
<reference evidence="7 8" key="1">
    <citation type="submission" date="2021-12" db="EMBL/GenBank/DDBJ databases">
        <title>Genome sequencing of bacteria with rrn-lacking chromosome and rrn-plasmid.</title>
        <authorList>
            <person name="Anda M."/>
            <person name="Iwasaki W."/>
        </authorList>
    </citation>
    <scope>NUCLEOTIDE SEQUENCE [LARGE SCALE GENOMIC DNA]</scope>
    <source>
        <strain evidence="7 8">NBRC 15940</strain>
    </source>
</reference>
<dbReference type="InterPro" id="IPR026444">
    <property type="entry name" value="Secre_tail"/>
</dbReference>
<name>A0AAN4VVU4_9BACT</name>
<feature type="domain" description="Peptidase S8/S53" evidence="6">
    <location>
        <begin position="137"/>
        <end position="410"/>
    </location>
</feature>
<dbReference type="NCBIfam" id="TIGR04183">
    <property type="entry name" value="Por_Secre_tail"/>
    <property type="match status" value="1"/>
</dbReference>
<organism evidence="7 8">
    <name type="scientific">Persicobacter diffluens</name>
    <dbReference type="NCBI Taxonomy" id="981"/>
    <lineage>
        <taxon>Bacteria</taxon>
        <taxon>Pseudomonadati</taxon>
        <taxon>Bacteroidota</taxon>
        <taxon>Cytophagia</taxon>
        <taxon>Cytophagales</taxon>
        <taxon>Persicobacteraceae</taxon>
        <taxon>Persicobacter</taxon>
    </lineage>
</organism>
<dbReference type="InterPro" id="IPR023828">
    <property type="entry name" value="Peptidase_S8_Ser-AS"/>
</dbReference>
<evidence type="ECO:0000256" key="5">
    <source>
        <dbReference type="SAM" id="SignalP"/>
    </source>
</evidence>
<dbReference type="AlphaFoldDB" id="A0AAN4VVU4"/>
<evidence type="ECO:0000256" key="4">
    <source>
        <dbReference type="PROSITE-ProRule" id="PRU01240"/>
    </source>
</evidence>
<dbReference type="Gene3D" id="2.60.120.380">
    <property type="match status" value="1"/>
</dbReference>
<comment type="similarity">
    <text evidence="4">Belongs to the peptidase S8 family.</text>
</comment>
<dbReference type="GO" id="GO:0006508">
    <property type="term" value="P:proteolysis"/>
    <property type="evidence" value="ECO:0007669"/>
    <property type="project" value="UniProtKB-KW"/>
</dbReference>
<dbReference type="Pfam" id="PF00082">
    <property type="entry name" value="Peptidase_S8"/>
    <property type="match status" value="1"/>
</dbReference>
<keyword evidence="5" id="KW-0732">Signal</keyword>
<comment type="caution">
    <text evidence="7">The sequence shown here is derived from an EMBL/GenBank/DDBJ whole genome shotgun (WGS) entry which is preliminary data.</text>
</comment>
<keyword evidence="1" id="KW-0645">Protease</keyword>
<dbReference type="EMBL" id="BQKE01000001">
    <property type="protein sequence ID" value="GJM59986.1"/>
    <property type="molecule type" value="Genomic_DNA"/>
</dbReference>
<proteinExistence type="inferred from homology"/>
<dbReference type="SUPFAM" id="SSF52743">
    <property type="entry name" value="Subtilisin-like"/>
    <property type="match status" value="1"/>
</dbReference>
<keyword evidence="2" id="KW-0378">Hydrolase</keyword>
<evidence type="ECO:0000259" key="6">
    <source>
        <dbReference type="Pfam" id="PF00082"/>
    </source>
</evidence>
<evidence type="ECO:0000313" key="7">
    <source>
        <dbReference type="EMBL" id="GJM59986.1"/>
    </source>
</evidence>
<dbReference type="PROSITE" id="PS00138">
    <property type="entry name" value="SUBTILASE_SER"/>
    <property type="match status" value="1"/>
</dbReference>
<dbReference type="InterPro" id="IPR000209">
    <property type="entry name" value="Peptidase_S8/S53_dom"/>
</dbReference>
<dbReference type="RefSeq" id="WP_338235880.1">
    <property type="nucleotide sequence ID" value="NZ_BQKE01000001.1"/>
</dbReference>
<evidence type="ECO:0000256" key="1">
    <source>
        <dbReference type="ARBA" id="ARBA00022670"/>
    </source>
</evidence>
<dbReference type="Gene3D" id="3.40.50.200">
    <property type="entry name" value="Peptidase S8/S53 domain"/>
    <property type="match status" value="1"/>
</dbReference>
<dbReference type="InterPro" id="IPR036852">
    <property type="entry name" value="Peptidase_S8/S53_dom_sf"/>
</dbReference>